<organism evidence="1">
    <name type="scientific">marine sediment metagenome</name>
    <dbReference type="NCBI Taxonomy" id="412755"/>
    <lineage>
        <taxon>unclassified sequences</taxon>
        <taxon>metagenomes</taxon>
        <taxon>ecological metagenomes</taxon>
    </lineage>
</organism>
<comment type="caution">
    <text evidence="1">The sequence shown here is derived from an EMBL/GenBank/DDBJ whole genome shotgun (WGS) entry which is preliminary data.</text>
</comment>
<protein>
    <submittedName>
        <fullName evidence="1">Uncharacterized protein</fullName>
    </submittedName>
</protein>
<proteinExistence type="predicted"/>
<dbReference type="EMBL" id="BARS01003055">
    <property type="protein sequence ID" value="GAF76875.1"/>
    <property type="molecule type" value="Genomic_DNA"/>
</dbReference>
<dbReference type="AlphaFoldDB" id="X0TL98"/>
<sequence>MHSGKMYYRQAGQFVGSLAGQGDYLVTDSVWVLHYARISGSQLSPGTENIDALIGQLRQTPATHLALTEGVMARGGIRSAIGPPAFQPLQQFAPPTAKRVRTIDVFKISRDELSDLDGS</sequence>
<name>X0TL98_9ZZZZ</name>
<reference evidence="1" key="1">
    <citation type="journal article" date="2014" name="Front. Microbiol.">
        <title>High frequency of phylogenetically diverse reductive dehalogenase-homologous genes in deep subseafloor sedimentary metagenomes.</title>
        <authorList>
            <person name="Kawai M."/>
            <person name="Futagami T."/>
            <person name="Toyoda A."/>
            <person name="Takaki Y."/>
            <person name="Nishi S."/>
            <person name="Hori S."/>
            <person name="Arai W."/>
            <person name="Tsubouchi T."/>
            <person name="Morono Y."/>
            <person name="Uchiyama I."/>
            <person name="Ito T."/>
            <person name="Fujiyama A."/>
            <person name="Inagaki F."/>
            <person name="Takami H."/>
        </authorList>
    </citation>
    <scope>NUCLEOTIDE SEQUENCE</scope>
    <source>
        <strain evidence="1">Expedition CK06-06</strain>
    </source>
</reference>
<evidence type="ECO:0000313" key="1">
    <source>
        <dbReference type="EMBL" id="GAF76875.1"/>
    </source>
</evidence>
<gene>
    <name evidence="1" type="ORF">S01H1_05884</name>
</gene>
<accession>X0TL98</accession>